<reference evidence="1" key="1">
    <citation type="journal article" date="2011" name="PLoS Biol.">
        <title>Gene gain and loss during evolution of obligate parasitism in the white rust pathogen of Arabidopsis thaliana.</title>
        <authorList>
            <person name="Kemen E."/>
            <person name="Gardiner A."/>
            <person name="Schultz-Larsen T."/>
            <person name="Kemen A.C."/>
            <person name="Balmuth A.L."/>
            <person name="Robert-Seilaniantz A."/>
            <person name="Bailey K."/>
            <person name="Holub E."/>
            <person name="Studholme D.J."/>
            <person name="Maclean D."/>
            <person name="Jones J.D."/>
        </authorList>
    </citation>
    <scope>NUCLEOTIDE SEQUENCE</scope>
</reference>
<sequence length="106" mass="12455">MTALVRGVNERTERMVWPIPMLELVMEHLHGTGYFFPLDFSTGYRQFFLEKSSQENFSFLTDTGVYTPTRVLMRGSDSGAYCQSMVQEMFSDQYYKELLIWLDDLI</sequence>
<dbReference type="EMBL" id="FR824321">
    <property type="protein sequence ID" value="CCA25121.1"/>
    <property type="molecule type" value="Genomic_DNA"/>
</dbReference>
<dbReference type="SUPFAM" id="SSF56672">
    <property type="entry name" value="DNA/RNA polymerases"/>
    <property type="match status" value="1"/>
</dbReference>
<proteinExistence type="predicted"/>
<evidence type="ECO:0000313" key="1">
    <source>
        <dbReference type="EMBL" id="CCA25121.1"/>
    </source>
</evidence>
<organism evidence="1">
    <name type="scientific">Albugo laibachii Nc14</name>
    <dbReference type="NCBI Taxonomy" id="890382"/>
    <lineage>
        <taxon>Eukaryota</taxon>
        <taxon>Sar</taxon>
        <taxon>Stramenopiles</taxon>
        <taxon>Oomycota</taxon>
        <taxon>Peronosporomycetes</taxon>
        <taxon>Albuginales</taxon>
        <taxon>Albuginaceae</taxon>
        <taxon>Albugo</taxon>
    </lineage>
</organism>
<dbReference type="Gene3D" id="3.30.70.270">
    <property type="match status" value="1"/>
</dbReference>
<reference evidence="1" key="2">
    <citation type="submission" date="2011-02" db="EMBL/GenBank/DDBJ databases">
        <authorList>
            <person name="MacLean D."/>
        </authorList>
    </citation>
    <scope>NUCLEOTIDE SEQUENCE</scope>
</reference>
<dbReference type="Gene3D" id="3.10.10.10">
    <property type="entry name" value="HIV Type 1 Reverse Transcriptase, subunit A, domain 1"/>
    <property type="match status" value="1"/>
</dbReference>
<accession>F0WUP0</accession>
<name>F0WUP0_9STRA</name>
<dbReference type="HOGENOM" id="CLU_2311404_0_0_1"/>
<dbReference type="InterPro" id="IPR043502">
    <property type="entry name" value="DNA/RNA_pol_sf"/>
</dbReference>
<protein>
    <submittedName>
        <fullName evidence="1">AlNc14C276G10047 protein</fullName>
    </submittedName>
</protein>
<dbReference type="InterPro" id="IPR043128">
    <property type="entry name" value="Rev_trsase/Diguanyl_cyclase"/>
</dbReference>
<dbReference type="AlphaFoldDB" id="F0WUP0"/>
<gene>
    <name evidence="1" type="primary">AlNc14C276G10047</name>
    <name evidence="1" type="ORF">ALNC14_112650</name>
</gene>